<evidence type="ECO:0000256" key="3">
    <source>
        <dbReference type="ARBA" id="ARBA00022692"/>
    </source>
</evidence>
<keyword evidence="4" id="KW-0732">Signal</keyword>
<name>A0AAD5IHR0_ACENE</name>
<dbReference type="AlphaFoldDB" id="A0AAD5IHR0"/>
<dbReference type="InterPro" id="IPR032675">
    <property type="entry name" value="LRR_dom_sf"/>
</dbReference>
<dbReference type="SMART" id="SM00369">
    <property type="entry name" value="LRR_TYP"/>
    <property type="match status" value="7"/>
</dbReference>
<keyword evidence="5" id="KW-0677">Repeat</keyword>
<dbReference type="Pfam" id="PF08263">
    <property type="entry name" value="LRRNT_2"/>
    <property type="match status" value="1"/>
</dbReference>
<keyword evidence="2" id="KW-0433">Leucine-rich repeat</keyword>
<sequence>MVSASIEETNALLNWKASFANQTQSLLPSWNLLSHNPCTWFGISCNSAGSVNNINITSFGLNGTLHKFSFSSFPNLKYLDLAINSLFGIIPSQIAVLSKLIYLDLSTNHFSGQIPQEIGLLTNLQVLHLVGNQLNGSIPDEIGRLKSLEELALHSNQLHGPIPVSLGNLNNLTYLYLENNSLSGSIPQEFGNLKNLLELYIDTNNLTGPIPTTLGNLNKLTVLFAFQNNLSGPIPHEIGNLISLTILYLRQNQFSGSIPTSFGNLINLEVLSLNHNKLSSSIPQEIGNLMKLRLMTLNNNQFNGMIPYEIGKATQLQYINFSNNQLFGSIPSEFGLLTNLVRLDLSGNNLNKEIPHSICNGLHDRFSAIRSQILLMEPFPSIQCIYSLVRQEEKQQEINVSIAPTIDSAALHVRSSVVRPSYHSSKRPRPFCEHCNRHGHTKATYYKIHGYPSKQKDTINDVPQREVIDVIPPAQVSLTTEQYTRLLTFLSTDGSTIPTANLAAQRLQLASVYKGEAEKILLVKKAEAEAEAKYLGGVGVARQRQAITDGLRENILNFSHKVEGTTAKEVMDLIMVTQYFDTIKDLGNSSKNTTVFIPHGPGHVRDITDQLRNGLMEASSAQINAD</sequence>
<dbReference type="FunFam" id="3.80.10.10:FF:000400">
    <property type="entry name" value="Nuclear pore complex protein NUP107"/>
    <property type="match status" value="1"/>
</dbReference>
<dbReference type="GO" id="GO:0099402">
    <property type="term" value="P:plant organ development"/>
    <property type="evidence" value="ECO:0007669"/>
    <property type="project" value="UniProtKB-ARBA"/>
</dbReference>
<keyword evidence="11" id="KW-1185">Reference proteome</keyword>
<dbReference type="InterPro" id="IPR055414">
    <property type="entry name" value="LRR_R13L4/SHOC2-like"/>
</dbReference>
<evidence type="ECO:0000259" key="8">
    <source>
        <dbReference type="Pfam" id="PF08263"/>
    </source>
</evidence>
<evidence type="ECO:0000256" key="4">
    <source>
        <dbReference type="ARBA" id="ARBA00022729"/>
    </source>
</evidence>
<dbReference type="InterPro" id="IPR003591">
    <property type="entry name" value="Leu-rich_rpt_typical-subtyp"/>
</dbReference>
<gene>
    <name evidence="10" type="ORF">LWI28_013594</name>
</gene>
<evidence type="ECO:0000256" key="5">
    <source>
        <dbReference type="ARBA" id="ARBA00022737"/>
    </source>
</evidence>
<dbReference type="EMBL" id="JAJSOW010000106">
    <property type="protein sequence ID" value="KAI9161009.1"/>
    <property type="molecule type" value="Genomic_DNA"/>
</dbReference>
<comment type="subcellular location">
    <subcellularLocation>
        <location evidence="1">Membrane</location>
        <topology evidence="1">Single-pass membrane protein</topology>
    </subcellularLocation>
</comment>
<dbReference type="Pfam" id="PF00560">
    <property type="entry name" value="LRR_1"/>
    <property type="match status" value="2"/>
</dbReference>
<dbReference type="Pfam" id="PF23598">
    <property type="entry name" value="LRR_14"/>
    <property type="match status" value="1"/>
</dbReference>
<evidence type="ECO:0000256" key="7">
    <source>
        <dbReference type="ARBA" id="ARBA00023136"/>
    </source>
</evidence>
<keyword evidence="6" id="KW-1133">Transmembrane helix</keyword>
<dbReference type="GO" id="GO:0009653">
    <property type="term" value="P:anatomical structure morphogenesis"/>
    <property type="evidence" value="ECO:0007669"/>
    <property type="project" value="UniProtKB-ARBA"/>
</dbReference>
<organism evidence="10 11">
    <name type="scientific">Acer negundo</name>
    <name type="common">Box elder</name>
    <dbReference type="NCBI Taxonomy" id="4023"/>
    <lineage>
        <taxon>Eukaryota</taxon>
        <taxon>Viridiplantae</taxon>
        <taxon>Streptophyta</taxon>
        <taxon>Embryophyta</taxon>
        <taxon>Tracheophyta</taxon>
        <taxon>Spermatophyta</taxon>
        <taxon>Magnoliopsida</taxon>
        <taxon>eudicotyledons</taxon>
        <taxon>Gunneridae</taxon>
        <taxon>Pentapetalae</taxon>
        <taxon>rosids</taxon>
        <taxon>malvids</taxon>
        <taxon>Sapindales</taxon>
        <taxon>Sapindaceae</taxon>
        <taxon>Hippocastanoideae</taxon>
        <taxon>Acereae</taxon>
        <taxon>Acer</taxon>
    </lineage>
</organism>
<dbReference type="SUPFAM" id="SSF52058">
    <property type="entry name" value="L domain-like"/>
    <property type="match status" value="1"/>
</dbReference>
<dbReference type="Pfam" id="PF13855">
    <property type="entry name" value="LRR_8"/>
    <property type="match status" value="1"/>
</dbReference>
<evidence type="ECO:0000256" key="2">
    <source>
        <dbReference type="ARBA" id="ARBA00022614"/>
    </source>
</evidence>
<evidence type="ECO:0000313" key="10">
    <source>
        <dbReference type="EMBL" id="KAI9161009.1"/>
    </source>
</evidence>
<protein>
    <submittedName>
        <fullName evidence="10">Uncharacterized protein</fullName>
    </submittedName>
</protein>
<feature type="domain" description="Disease resistance R13L4/SHOC-2-like LRR" evidence="9">
    <location>
        <begin position="68"/>
        <end position="204"/>
    </location>
</feature>
<accession>A0AAD5IHR0</accession>
<reference evidence="10" key="1">
    <citation type="journal article" date="2022" name="Plant J.">
        <title>Strategies of tolerance reflected in two North American maple genomes.</title>
        <authorList>
            <person name="McEvoy S.L."/>
            <person name="Sezen U.U."/>
            <person name="Trouern-Trend A."/>
            <person name="McMahon S.M."/>
            <person name="Schaberg P.G."/>
            <person name="Yang J."/>
            <person name="Wegrzyn J.L."/>
            <person name="Swenson N.G."/>
        </authorList>
    </citation>
    <scope>NUCLEOTIDE SEQUENCE</scope>
    <source>
        <strain evidence="10">91603</strain>
    </source>
</reference>
<proteinExistence type="predicted"/>
<dbReference type="Gene3D" id="3.80.10.10">
    <property type="entry name" value="Ribonuclease Inhibitor"/>
    <property type="match status" value="3"/>
</dbReference>
<dbReference type="GO" id="GO:0016020">
    <property type="term" value="C:membrane"/>
    <property type="evidence" value="ECO:0007669"/>
    <property type="project" value="UniProtKB-SubCell"/>
</dbReference>
<keyword evidence="7" id="KW-0472">Membrane</keyword>
<evidence type="ECO:0000259" key="9">
    <source>
        <dbReference type="Pfam" id="PF23598"/>
    </source>
</evidence>
<dbReference type="SMART" id="SM00365">
    <property type="entry name" value="LRR_SD22"/>
    <property type="match status" value="4"/>
</dbReference>
<reference evidence="10" key="2">
    <citation type="submission" date="2023-02" db="EMBL/GenBank/DDBJ databases">
        <authorList>
            <person name="Swenson N.G."/>
            <person name="Wegrzyn J.L."/>
            <person name="Mcevoy S.L."/>
        </authorList>
    </citation>
    <scope>NUCLEOTIDE SEQUENCE</scope>
    <source>
        <strain evidence="10">91603</strain>
        <tissue evidence="10">Leaf</tissue>
    </source>
</reference>
<evidence type="ECO:0000313" key="11">
    <source>
        <dbReference type="Proteomes" id="UP001064489"/>
    </source>
</evidence>
<dbReference type="InterPro" id="IPR001611">
    <property type="entry name" value="Leu-rich_rpt"/>
</dbReference>
<evidence type="ECO:0000256" key="1">
    <source>
        <dbReference type="ARBA" id="ARBA00004167"/>
    </source>
</evidence>
<dbReference type="InterPro" id="IPR013210">
    <property type="entry name" value="LRR_N_plant-typ"/>
</dbReference>
<feature type="domain" description="Leucine-rich repeat-containing N-terminal plant-type" evidence="8">
    <location>
        <begin position="7"/>
        <end position="46"/>
    </location>
</feature>
<evidence type="ECO:0000256" key="6">
    <source>
        <dbReference type="ARBA" id="ARBA00022989"/>
    </source>
</evidence>
<comment type="caution">
    <text evidence="10">The sequence shown here is derived from an EMBL/GenBank/DDBJ whole genome shotgun (WGS) entry which is preliminary data.</text>
</comment>
<dbReference type="PANTHER" id="PTHR47988">
    <property type="entry name" value="SOMATIC EMBRYOGENESIS RECEPTOR KINASE 1"/>
    <property type="match status" value="1"/>
</dbReference>
<dbReference type="Proteomes" id="UP001064489">
    <property type="component" value="Chromosome 2"/>
</dbReference>
<keyword evidence="3" id="KW-0812">Transmembrane</keyword>
<dbReference type="FunFam" id="3.80.10.10:FF:000095">
    <property type="entry name" value="LRR receptor-like serine/threonine-protein kinase GSO1"/>
    <property type="match status" value="1"/>
</dbReference>